<dbReference type="SMART" id="SM00060">
    <property type="entry name" value="FN3"/>
    <property type="match status" value="2"/>
</dbReference>
<dbReference type="InterPro" id="IPR001660">
    <property type="entry name" value="SAM"/>
</dbReference>
<dbReference type="FunFam" id="2.60.40.10:FF:000059">
    <property type="entry name" value="Ephrin type-A receptor 6"/>
    <property type="match status" value="1"/>
</dbReference>
<dbReference type="EMBL" id="JAATJV010148800">
    <property type="protein sequence ID" value="MBZ3870426.1"/>
    <property type="molecule type" value="Genomic_DNA"/>
</dbReference>
<dbReference type="Gene3D" id="2.60.40.1770">
    <property type="entry name" value="ephrin a2 ectodomain"/>
    <property type="match status" value="1"/>
</dbReference>
<feature type="region of interest" description="Disordered" evidence="19">
    <location>
        <begin position="260"/>
        <end position="281"/>
    </location>
</feature>
<dbReference type="Pfam" id="PF25599">
    <property type="entry name" value="Ephrin_CRD"/>
    <property type="match status" value="1"/>
</dbReference>
<dbReference type="PROSITE" id="PS50011">
    <property type="entry name" value="PROTEIN_KINASE_DOM"/>
    <property type="match status" value="1"/>
</dbReference>
<keyword evidence="10" id="KW-0067">ATP-binding</keyword>
<dbReference type="FunFam" id="1.10.510.10:FF:000360">
    <property type="entry name" value="Ephrin type-A receptor 10"/>
    <property type="match status" value="1"/>
</dbReference>
<evidence type="ECO:0000259" key="23">
    <source>
        <dbReference type="PROSITE" id="PS51550"/>
    </source>
</evidence>
<dbReference type="FunFam" id="2.10.50.10:FF:000001">
    <property type="entry name" value="Ephrin type-A receptor 5"/>
    <property type="match status" value="1"/>
</dbReference>
<dbReference type="SMART" id="SM00454">
    <property type="entry name" value="SAM"/>
    <property type="match status" value="1"/>
</dbReference>
<dbReference type="PROSITE" id="PS50853">
    <property type="entry name" value="FN3"/>
    <property type="match status" value="2"/>
</dbReference>
<evidence type="ECO:0000256" key="13">
    <source>
        <dbReference type="ARBA" id="ARBA00023137"/>
    </source>
</evidence>
<dbReference type="InterPro" id="IPR029159">
    <property type="entry name" value="CA109-like"/>
</dbReference>
<dbReference type="GO" id="GO:0005886">
    <property type="term" value="C:plasma membrane"/>
    <property type="evidence" value="ECO:0007669"/>
    <property type="project" value="UniProtKB-SubCell"/>
</dbReference>
<evidence type="ECO:0000259" key="22">
    <source>
        <dbReference type="PROSITE" id="PS50853"/>
    </source>
</evidence>
<dbReference type="InterPro" id="IPR013783">
    <property type="entry name" value="Ig-like_fold"/>
</dbReference>
<proteinExistence type="predicted"/>
<dbReference type="FunFam" id="2.60.40.1770:FF:000001">
    <property type="entry name" value="Ephrin type-A receptor 5"/>
    <property type="match status" value="1"/>
</dbReference>
<evidence type="ECO:0000256" key="5">
    <source>
        <dbReference type="ARBA" id="ARBA00022692"/>
    </source>
</evidence>
<dbReference type="SUPFAM" id="SSF56112">
    <property type="entry name" value="Protein kinase-like (PK-like)"/>
    <property type="match status" value="1"/>
</dbReference>
<feature type="non-terminal residue" evidence="24">
    <location>
        <position position="1"/>
    </location>
</feature>
<dbReference type="InterPro" id="IPR001245">
    <property type="entry name" value="Ser-Thr/Tyr_kinase_cat_dom"/>
</dbReference>
<dbReference type="Pfam" id="PF00041">
    <property type="entry name" value="fn3"/>
    <property type="match status" value="2"/>
</dbReference>
<keyword evidence="13" id="KW-0829">Tyrosine-protein kinase</keyword>
<dbReference type="Gene3D" id="2.60.120.260">
    <property type="entry name" value="Galactose-binding domain-like"/>
    <property type="match status" value="1"/>
</dbReference>
<sequence>EEISGVDEHDRPIRTYQVCNVLEPNQDNWLQTGWISRGRGQRIFVELQFTLRDCSSIPGAAGTCKETFNVYYLETEADLGRGRPRLGGSRPRKIDTIAADESFTQGDLGERKMKLNTEVREIGPLSRRGFHLAFQDVGACVALVSVRVYYKQCRATVRGLAAFPATAAESAFSTLVEVAGTCVAHSEGEPGSPPRMHCGADGEWLVPVGRCSCSAGFQERGDICEGFYKVSPRRPLCSPCPEHSRALESASTFCVCQDSYARSPTDPPSASCTRPPSAPRDLQYSLSRSPLALRLRWLPPADSGGRSDVTYSLLCLRCGREGPAGACEPCGPRVAFVPRQAGLRERAATLLHLRPGARYTVRVAALNGVSGPAAAAGATYAQVTVSTGPGAPPTTRMPRPPAPTLSLDALTLCGGNRSGWRIPLNLLSAPWEEDEIRRDRVEPQSVSLSWREPIPPGAPGANSTEYEIRYYEKGQSEQSYSTVKTGTPAVTVTNLKPATRYVFQIRAASPGPSWEAQSFNPSIEVQTPGEAASGSRDQSPAVVVTVVTISALLVLGSVMSVLAIWRRPCSYGKGGGDAHDEEELYFHWRFGDLCCGCLQLPGRHELPVAVHTLRDGCSDSQRLSFLAEALTLGQFDHSHIVRLEGVVTRGSPLMIVTEYMSHGALDGFLRHHEGQLVAGQLMGLLPGLASAMKYLSEMGYVHRGLAARRVLVSSGLLCKISGFGRGPRDRAEAVYTTMSGRSPALWAAPETLEFGHFSSASDVWSFGVVMWEVMAFGERPYWDMSGQDVIKAVEDGFRLPPPRSCPSPLHRLMLDCWQKDPGERPRFSQIHNILSKMVQDPEPSKCATTACPRPPTPLADRAFSTFPSFGSVGAWLEALDLSRYKDSFTAAGYGTLEAVAEMTAQDLVSLGISSAEHREALLSGISALRARVLQLQGQGVQKMAQDRPLLPVQEALKKCFPVVEEQHGLWQSTLRDCSPLLASLSNLAEQLQAAQSVRFEDVPALRAFPDLQERLRRKQLAAGDTVLDKLGEKLATLLKVRDTVSSHVEQVFRIYEQHADVVGLDAVLQPSALSPSVADMLEWLQDIERHYRRKYLKRKYLFSSIQWGDLAGIQALPKAWDQISEDEHQDLVQDILLSVSFFLEE</sequence>
<name>A0AA41MEM8_SCICA</name>
<dbReference type="FunFam" id="2.60.120.260:FF:000001">
    <property type="entry name" value="Ephrin type-A receptor 7"/>
    <property type="match status" value="1"/>
</dbReference>
<dbReference type="InterPro" id="IPR036116">
    <property type="entry name" value="FN3_sf"/>
</dbReference>
<evidence type="ECO:0000256" key="16">
    <source>
        <dbReference type="ARBA" id="ARBA00051243"/>
    </source>
</evidence>
<evidence type="ECO:0000256" key="12">
    <source>
        <dbReference type="ARBA" id="ARBA00023136"/>
    </source>
</evidence>
<dbReference type="PROSITE" id="PS50105">
    <property type="entry name" value="SAM_DOMAIN"/>
    <property type="match status" value="1"/>
</dbReference>
<evidence type="ECO:0000259" key="20">
    <source>
        <dbReference type="PROSITE" id="PS50011"/>
    </source>
</evidence>
<feature type="domain" description="Fibronectin type-III" evidence="22">
    <location>
        <begin position="278"/>
        <end position="390"/>
    </location>
</feature>
<keyword evidence="11" id="KW-1133">Transmembrane helix</keyword>
<dbReference type="Gene3D" id="1.10.150.50">
    <property type="entry name" value="Transcription Factor, Ets-1"/>
    <property type="match status" value="1"/>
</dbReference>
<dbReference type="InterPro" id="IPR013761">
    <property type="entry name" value="SAM/pointed_sf"/>
</dbReference>
<evidence type="ECO:0000256" key="15">
    <source>
        <dbReference type="ARBA" id="ARBA00023180"/>
    </source>
</evidence>
<dbReference type="SUPFAM" id="SSF49265">
    <property type="entry name" value="Fibronectin type III"/>
    <property type="match status" value="1"/>
</dbReference>
<evidence type="ECO:0000256" key="8">
    <source>
        <dbReference type="ARBA" id="ARBA00022741"/>
    </source>
</evidence>
<dbReference type="Pfam" id="PF15011">
    <property type="entry name" value="CA109-like"/>
    <property type="match status" value="1"/>
</dbReference>
<dbReference type="Pfam" id="PF07647">
    <property type="entry name" value="SAM_2"/>
    <property type="match status" value="1"/>
</dbReference>
<evidence type="ECO:0000256" key="17">
    <source>
        <dbReference type="ARBA" id="ARBA00054353"/>
    </source>
</evidence>
<dbReference type="Gene3D" id="2.60.40.10">
    <property type="entry name" value="Immunoglobulins"/>
    <property type="match status" value="2"/>
</dbReference>
<dbReference type="InterPro" id="IPR001426">
    <property type="entry name" value="Tyr_kinase_rcpt_V_CS"/>
</dbReference>
<evidence type="ECO:0000256" key="10">
    <source>
        <dbReference type="ARBA" id="ARBA00022840"/>
    </source>
</evidence>
<evidence type="ECO:0000256" key="19">
    <source>
        <dbReference type="SAM" id="MobiDB-lite"/>
    </source>
</evidence>
<dbReference type="GO" id="GO:0007411">
    <property type="term" value="P:axon guidance"/>
    <property type="evidence" value="ECO:0007669"/>
    <property type="project" value="TreeGrafter"/>
</dbReference>
<dbReference type="Proteomes" id="UP001166674">
    <property type="component" value="Unassembled WGS sequence"/>
</dbReference>
<evidence type="ECO:0000256" key="11">
    <source>
        <dbReference type="ARBA" id="ARBA00022989"/>
    </source>
</evidence>
<dbReference type="InterPro" id="IPR050449">
    <property type="entry name" value="Ephrin_rcpt_TKs"/>
</dbReference>
<protein>
    <recommendedName>
        <fullName evidence="18">Ephrin type-A receptor 10</fullName>
        <ecNumber evidence="2">2.7.10.1</ecNumber>
    </recommendedName>
</protein>
<keyword evidence="4" id="KW-0808">Transferase</keyword>
<dbReference type="Pfam" id="PF01404">
    <property type="entry name" value="Ephrin_lbd"/>
    <property type="match status" value="1"/>
</dbReference>
<feature type="domain" description="Protein kinase" evidence="20">
    <location>
        <begin position="547"/>
        <end position="834"/>
    </location>
</feature>
<evidence type="ECO:0000256" key="2">
    <source>
        <dbReference type="ARBA" id="ARBA00011902"/>
    </source>
</evidence>
<dbReference type="InterPro" id="IPR003961">
    <property type="entry name" value="FN3_dom"/>
</dbReference>
<dbReference type="AlphaFoldDB" id="A0AA41MEM8"/>
<keyword evidence="12" id="KW-0472">Membrane</keyword>
<dbReference type="EC" id="2.7.10.1" evidence="2"/>
<evidence type="ECO:0000256" key="14">
    <source>
        <dbReference type="ARBA" id="ARBA00023170"/>
    </source>
</evidence>
<evidence type="ECO:0000256" key="4">
    <source>
        <dbReference type="ARBA" id="ARBA00022679"/>
    </source>
</evidence>
<evidence type="ECO:0000256" key="6">
    <source>
        <dbReference type="ARBA" id="ARBA00022729"/>
    </source>
</evidence>
<evidence type="ECO:0000256" key="7">
    <source>
        <dbReference type="ARBA" id="ARBA00022737"/>
    </source>
</evidence>
<comment type="subcellular location">
    <subcellularLocation>
        <location evidence="1">Cell membrane</location>
        <topology evidence="1">Single-pass membrane protein</topology>
    </subcellularLocation>
</comment>
<dbReference type="FunFam" id="2.60.40.10:FF:001125">
    <property type="entry name" value="Ephrin type-A receptor 10"/>
    <property type="match status" value="1"/>
</dbReference>
<comment type="caution">
    <text evidence="24">The sequence shown here is derived from an EMBL/GenBank/DDBJ whole genome shotgun (WGS) entry which is preliminary data.</text>
</comment>
<keyword evidence="25" id="KW-1185">Reference proteome</keyword>
<evidence type="ECO:0000256" key="18">
    <source>
        <dbReference type="ARBA" id="ARBA00071280"/>
    </source>
</evidence>
<evidence type="ECO:0000256" key="3">
    <source>
        <dbReference type="ARBA" id="ARBA00022475"/>
    </source>
</evidence>
<dbReference type="CDD" id="cd00063">
    <property type="entry name" value="FN3"/>
    <property type="match status" value="2"/>
</dbReference>
<dbReference type="Gene3D" id="2.10.50.10">
    <property type="entry name" value="Tumor Necrosis Factor Receptor, subunit A, domain 2"/>
    <property type="match status" value="1"/>
</dbReference>
<evidence type="ECO:0000313" key="25">
    <source>
        <dbReference type="Proteomes" id="UP001166674"/>
    </source>
</evidence>
<dbReference type="GO" id="GO:0005524">
    <property type="term" value="F:ATP binding"/>
    <property type="evidence" value="ECO:0007669"/>
    <property type="project" value="UniProtKB-KW"/>
</dbReference>
<dbReference type="PRINTS" id="PR00109">
    <property type="entry name" value="TYRKINASE"/>
</dbReference>
<gene>
    <name evidence="24" type="ORF">SUZIE_107880</name>
</gene>
<keyword evidence="5" id="KW-0812">Transmembrane</keyword>
<feature type="domain" description="SAM" evidence="21">
    <location>
        <begin position="867"/>
        <end position="931"/>
    </location>
</feature>
<dbReference type="SUPFAM" id="SSF49785">
    <property type="entry name" value="Galactose-binding domain-like"/>
    <property type="match status" value="1"/>
</dbReference>
<keyword evidence="15" id="KW-0325">Glycoprotein</keyword>
<dbReference type="InterPro" id="IPR008979">
    <property type="entry name" value="Galactose-bd-like_sf"/>
</dbReference>
<evidence type="ECO:0000259" key="21">
    <source>
        <dbReference type="PROSITE" id="PS50105"/>
    </source>
</evidence>
<dbReference type="PROSITE" id="PS00790">
    <property type="entry name" value="RECEPTOR_TYR_KIN_V_1"/>
    <property type="match status" value="1"/>
</dbReference>
<keyword evidence="8" id="KW-0547">Nucleotide-binding</keyword>
<accession>A0AA41MEM8</accession>
<comment type="catalytic activity">
    <reaction evidence="16">
        <text>L-tyrosyl-[protein] + ATP = O-phospho-L-tyrosyl-[protein] + ADP + H(+)</text>
        <dbReference type="Rhea" id="RHEA:10596"/>
        <dbReference type="Rhea" id="RHEA-COMP:10136"/>
        <dbReference type="Rhea" id="RHEA-COMP:20101"/>
        <dbReference type="ChEBI" id="CHEBI:15378"/>
        <dbReference type="ChEBI" id="CHEBI:30616"/>
        <dbReference type="ChEBI" id="CHEBI:46858"/>
        <dbReference type="ChEBI" id="CHEBI:61978"/>
        <dbReference type="ChEBI" id="CHEBI:456216"/>
        <dbReference type="EC" id="2.7.10.1"/>
    </reaction>
</comment>
<dbReference type="SUPFAM" id="SSF47769">
    <property type="entry name" value="SAM/Pointed domain"/>
    <property type="match status" value="1"/>
</dbReference>
<keyword evidence="7" id="KW-0677">Repeat</keyword>
<organism evidence="24 25">
    <name type="scientific">Sciurus carolinensis</name>
    <name type="common">Eastern gray squirrel</name>
    <dbReference type="NCBI Taxonomy" id="30640"/>
    <lineage>
        <taxon>Eukaryota</taxon>
        <taxon>Metazoa</taxon>
        <taxon>Chordata</taxon>
        <taxon>Craniata</taxon>
        <taxon>Vertebrata</taxon>
        <taxon>Euteleostomi</taxon>
        <taxon>Mammalia</taxon>
        <taxon>Eutheria</taxon>
        <taxon>Euarchontoglires</taxon>
        <taxon>Glires</taxon>
        <taxon>Rodentia</taxon>
        <taxon>Sciuromorpha</taxon>
        <taxon>Sciuridae</taxon>
        <taxon>Sciurinae</taxon>
        <taxon>Sciurini</taxon>
        <taxon>Sciurus</taxon>
    </lineage>
</organism>
<dbReference type="PROSITE" id="PS00791">
    <property type="entry name" value="RECEPTOR_TYR_KIN_V_2"/>
    <property type="match status" value="1"/>
</dbReference>
<dbReference type="PANTHER" id="PTHR46877:SF16">
    <property type="entry name" value="EPHRIN TYPE-A RECEPTOR 10"/>
    <property type="match status" value="1"/>
</dbReference>
<reference evidence="24" key="1">
    <citation type="submission" date="2020-03" db="EMBL/GenBank/DDBJ databases">
        <title>Studies in the Genomics of Life Span.</title>
        <authorList>
            <person name="Glass D."/>
        </authorList>
    </citation>
    <scope>NUCLEOTIDE SEQUENCE</scope>
    <source>
        <strain evidence="24">SUZIE</strain>
        <tissue evidence="24">Muscle</tissue>
    </source>
</reference>
<dbReference type="Gene3D" id="3.30.200.20">
    <property type="entry name" value="Phosphorylase Kinase, domain 1"/>
    <property type="match status" value="1"/>
</dbReference>
<dbReference type="FunFam" id="1.10.150.50:FF:000066">
    <property type="entry name" value="ephrin type-A receptor 10"/>
    <property type="match status" value="1"/>
</dbReference>
<feature type="domain" description="Eph LBD" evidence="23">
    <location>
        <begin position="1"/>
        <end position="158"/>
    </location>
</feature>
<evidence type="ECO:0000256" key="1">
    <source>
        <dbReference type="ARBA" id="ARBA00004162"/>
    </source>
</evidence>
<dbReference type="InterPro" id="IPR000719">
    <property type="entry name" value="Prot_kinase_dom"/>
</dbReference>
<dbReference type="GO" id="GO:0030425">
    <property type="term" value="C:dendrite"/>
    <property type="evidence" value="ECO:0007669"/>
    <property type="project" value="TreeGrafter"/>
</dbReference>
<keyword evidence="9" id="KW-0418">Kinase</keyword>
<keyword evidence="14 24" id="KW-0675">Receptor</keyword>
<dbReference type="PROSITE" id="PS51550">
    <property type="entry name" value="EPH_LBD"/>
    <property type="match status" value="1"/>
</dbReference>
<comment type="function">
    <text evidence="17">Receptor for members of the ephrin-A family. Binds to EFNA3, EFNA4 and EFNA5.</text>
</comment>
<keyword evidence="3" id="KW-1003">Cell membrane</keyword>
<dbReference type="InterPro" id="IPR001090">
    <property type="entry name" value="Ephrin_rcpt_lig-bd_dom"/>
</dbReference>
<feature type="domain" description="Fibronectin type-III" evidence="22">
    <location>
        <begin position="432"/>
        <end position="530"/>
    </location>
</feature>
<dbReference type="PANTHER" id="PTHR46877">
    <property type="entry name" value="EPH RECEPTOR A5"/>
    <property type="match status" value="1"/>
</dbReference>
<dbReference type="SMART" id="SM00615">
    <property type="entry name" value="EPH_lbd"/>
    <property type="match status" value="1"/>
</dbReference>
<dbReference type="GO" id="GO:0005005">
    <property type="term" value="F:transmembrane-ephrin receptor activity"/>
    <property type="evidence" value="ECO:0007669"/>
    <property type="project" value="TreeGrafter"/>
</dbReference>
<dbReference type="Pfam" id="PF07714">
    <property type="entry name" value="PK_Tyr_Ser-Thr"/>
    <property type="match status" value="1"/>
</dbReference>
<dbReference type="Gene3D" id="1.10.510.10">
    <property type="entry name" value="Transferase(Phosphotransferase) domain 1"/>
    <property type="match status" value="1"/>
</dbReference>
<evidence type="ECO:0000256" key="9">
    <source>
        <dbReference type="ARBA" id="ARBA00022777"/>
    </source>
</evidence>
<evidence type="ECO:0000313" key="24">
    <source>
        <dbReference type="EMBL" id="MBZ3870426.1"/>
    </source>
</evidence>
<keyword evidence="6" id="KW-0732">Signal</keyword>
<dbReference type="InterPro" id="IPR011009">
    <property type="entry name" value="Kinase-like_dom_sf"/>
</dbReference>